<name>A0ABP4C107_9ACTN</name>
<dbReference type="SUPFAM" id="SSF53474">
    <property type="entry name" value="alpha/beta-Hydrolases"/>
    <property type="match status" value="1"/>
</dbReference>
<keyword evidence="2" id="KW-0378">Hydrolase</keyword>
<dbReference type="Gene3D" id="3.40.50.1820">
    <property type="entry name" value="alpha/beta hydrolase"/>
    <property type="match status" value="1"/>
</dbReference>
<accession>A0ABP4C107</accession>
<evidence type="ECO:0000259" key="1">
    <source>
        <dbReference type="Pfam" id="PF12697"/>
    </source>
</evidence>
<dbReference type="InterPro" id="IPR000073">
    <property type="entry name" value="AB_hydrolase_1"/>
</dbReference>
<feature type="domain" description="AB hydrolase-1" evidence="1">
    <location>
        <begin position="23"/>
        <end position="244"/>
    </location>
</feature>
<sequence length="260" mass="26862">MDTTRSADGTTIAYDRSGSGTPVILVNGALSTRSGAHPLAEALASNFTVITYDRRGRGDSSDTSPYAVAREIQDLGALIDAVGGSAAVYGHSSGAALVAMAASSLPVTRAVLHEPPYGPDDEESQQQSDQAGAAVLQLLAEGRRTDAVATFLTMAGMPSEDATEYAKTPGMAEVAHTLAYDFAVMDHPAKGGIVPVSLLGTIHQPTLVVAGSASPPFMTEAARSAAKTLPNGRLVELDGQHHVVPAEVLAPVLTEFLSRR</sequence>
<reference evidence="3" key="1">
    <citation type="journal article" date="2019" name="Int. J. Syst. Evol. Microbiol.">
        <title>The Global Catalogue of Microorganisms (GCM) 10K type strain sequencing project: providing services to taxonomists for standard genome sequencing and annotation.</title>
        <authorList>
            <consortium name="The Broad Institute Genomics Platform"/>
            <consortium name="The Broad Institute Genome Sequencing Center for Infectious Disease"/>
            <person name="Wu L."/>
            <person name="Ma J."/>
        </authorList>
    </citation>
    <scope>NUCLEOTIDE SEQUENCE [LARGE SCALE GENOMIC DNA]</scope>
    <source>
        <strain evidence="3">JCM 10977</strain>
    </source>
</reference>
<dbReference type="PANTHER" id="PTHR43433:SF5">
    <property type="entry name" value="AB HYDROLASE-1 DOMAIN-CONTAINING PROTEIN"/>
    <property type="match status" value="1"/>
</dbReference>
<evidence type="ECO:0000313" key="2">
    <source>
        <dbReference type="EMBL" id="GAA0957185.1"/>
    </source>
</evidence>
<dbReference type="Pfam" id="PF12697">
    <property type="entry name" value="Abhydrolase_6"/>
    <property type="match status" value="1"/>
</dbReference>
<comment type="caution">
    <text evidence="2">The sequence shown here is derived from an EMBL/GenBank/DDBJ whole genome shotgun (WGS) entry which is preliminary data.</text>
</comment>
<keyword evidence="3" id="KW-1185">Reference proteome</keyword>
<protein>
    <submittedName>
        <fullName evidence="2">Alpha/beta hydrolase</fullName>
    </submittedName>
</protein>
<dbReference type="RefSeq" id="WP_343979798.1">
    <property type="nucleotide sequence ID" value="NZ_BAAAHK010000018.1"/>
</dbReference>
<dbReference type="GO" id="GO:0016787">
    <property type="term" value="F:hydrolase activity"/>
    <property type="evidence" value="ECO:0007669"/>
    <property type="project" value="UniProtKB-KW"/>
</dbReference>
<dbReference type="InterPro" id="IPR029058">
    <property type="entry name" value="AB_hydrolase_fold"/>
</dbReference>
<dbReference type="EMBL" id="BAAAHK010000018">
    <property type="protein sequence ID" value="GAA0957185.1"/>
    <property type="molecule type" value="Genomic_DNA"/>
</dbReference>
<dbReference type="InterPro" id="IPR050471">
    <property type="entry name" value="AB_hydrolase"/>
</dbReference>
<proteinExistence type="predicted"/>
<organism evidence="2 3">
    <name type="scientific">Kribbella koreensis</name>
    <dbReference type="NCBI Taxonomy" id="57909"/>
    <lineage>
        <taxon>Bacteria</taxon>
        <taxon>Bacillati</taxon>
        <taxon>Actinomycetota</taxon>
        <taxon>Actinomycetes</taxon>
        <taxon>Propionibacteriales</taxon>
        <taxon>Kribbellaceae</taxon>
        <taxon>Kribbella</taxon>
    </lineage>
</organism>
<evidence type="ECO:0000313" key="3">
    <source>
        <dbReference type="Proteomes" id="UP001500542"/>
    </source>
</evidence>
<dbReference type="PANTHER" id="PTHR43433">
    <property type="entry name" value="HYDROLASE, ALPHA/BETA FOLD FAMILY PROTEIN"/>
    <property type="match status" value="1"/>
</dbReference>
<gene>
    <name evidence="2" type="ORF">GCM10009554_67580</name>
</gene>
<dbReference type="Proteomes" id="UP001500542">
    <property type="component" value="Unassembled WGS sequence"/>
</dbReference>